<accession>A0A2N9LHT8</accession>
<dbReference type="Proteomes" id="UP000239735">
    <property type="component" value="Unassembled WGS sequence"/>
</dbReference>
<dbReference type="GO" id="GO:0015926">
    <property type="term" value="F:glucosidase activity"/>
    <property type="evidence" value="ECO:0007669"/>
    <property type="project" value="InterPro"/>
</dbReference>
<dbReference type="PANTHER" id="PTHR34983">
    <property type="entry name" value="ARABINOGALACTAN ENDO-BETA-1,4-GALACTANASE A"/>
    <property type="match status" value="1"/>
</dbReference>
<organism evidence="7 8">
    <name type="scientific">Candidatus Sulfuritelmatomonas gaucii</name>
    <dbReference type="NCBI Taxonomy" id="2043161"/>
    <lineage>
        <taxon>Bacteria</taxon>
        <taxon>Pseudomonadati</taxon>
        <taxon>Acidobacteriota</taxon>
        <taxon>Terriglobia</taxon>
        <taxon>Terriglobales</taxon>
        <taxon>Acidobacteriaceae</taxon>
        <taxon>Candidatus Sulfuritelmatomonas</taxon>
    </lineage>
</organism>
<keyword evidence="4 6" id="KW-0378">Hydrolase</keyword>
<dbReference type="GO" id="GO:0045490">
    <property type="term" value="P:pectin catabolic process"/>
    <property type="evidence" value="ECO:0007669"/>
    <property type="project" value="TreeGrafter"/>
</dbReference>
<dbReference type="Gene3D" id="3.20.20.80">
    <property type="entry name" value="Glycosidases"/>
    <property type="match status" value="1"/>
</dbReference>
<evidence type="ECO:0000256" key="3">
    <source>
        <dbReference type="ARBA" id="ARBA00012556"/>
    </source>
</evidence>
<evidence type="ECO:0000256" key="6">
    <source>
        <dbReference type="RuleBase" id="RU361192"/>
    </source>
</evidence>
<evidence type="ECO:0000313" key="7">
    <source>
        <dbReference type="EMBL" id="SPE22826.1"/>
    </source>
</evidence>
<comment type="catalytic activity">
    <reaction evidence="1 6">
        <text>The enzyme specifically hydrolyzes (1-&gt;4)-beta-D-galactosidic linkages in type I arabinogalactans.</text>
        <dbReference type="EC" id="3.2.1.89"/>
    </reaction>
</comment>
<name>A0A2N9LHT8_9BACT</name>
<evidence type="ECO:0000256" key="5">
    <source>
        <dbReference type="ARBA" id="ARBA00023295"/>
    </source>
</evidence>
<dbReference type="EC" id="3.2.1.89" evidence="3 6"/>
<dbReference type="Pfam" id="PF07745">
    <property type="entry name" value="Glyco_hydro_53"/>
    <property type="match status" value="1"/>
</dbReference>
<gene>
    <name evidence="7" type="ORF">SBA5_370001</name>
</gene>
<evidence type="ECO:0000256" key="4">
    <source>
        <dbReference type="ARBA" id="ARBA00022801"/>
    </source>
</evidence>
<dbReference type="SUPFAM" id="SSF51445">
    <property type="entry name" value="(Trans)glycosidases"/>
    <property type="match status" value="1"/>
</dbReference>
<dbReference type="GO" id="GO:0031218">
    <property type="term" value="F:arabinogalactan endo-1,4-beta-galactosidase activity"/>
    <property type="evidence" value="ECO:0007669"/>
    <property type="project" value="UniProtKB-EC"/>
</dbReference>
<protein>
    <recommendedName>
        <fullName evidence="3 6">Arabinogalactan endo-beta-1,4-galactanase</fullName>
        <ecNumber evidence="3 6">3.2.1.89</ecNumber>
    </recommendedName>
</protein>
<evidence type="ECO:0000256" key="1">
    <source>
        <dbReference type="ARBA" id="ARBA00001695"/>
    </source>
</evidence>
<dbReference type="EMBL" id="OKRB01000094">
    <property type="protein sequence ID" value="SPE22826.1"/>
    <property type="molecule type" value="Genomic_DNA"/>
</dbReference>
<reference evidence="8" key="1">
    <citation type="submission" date="2018-02" db="EMBL/GenBank/DDBJ databases">
        <authorList>
            <person name="Hausmann B."/>
        </authorList>
    </citation>
    <scope>NUCLEOTIDE SEQUENCE [LARGE SCALE GENOMIC DNA]</scope>
    <source>
        <strain evidence="8">Peat soil MAG SbA5</strain>
    </source>
</reference>
<keyword evidence="5 6" id="KW-0326">Glycosidase</keyword>
<proteinExistence type="inferred from homology"/>
<evidence type="ECO:0000256" key="2">
    <source>
        <dbReference type="ARBA" id="ARBA00010687"/>
    </source>
</evidence>
<dbReference type="InterPro" id="IPR017853">
    <property type="entry name" value="GH"/>
</dbReference>
<evidence type="ECO:0000313" key="8">
    <source>
        <dbReference type="Proteomes" id="UP000239735"/>
    </source>
</evidence>
<dbReference type="AlphaFoldDB" id="A0A2N9LHT8"/>
<sequence length="293" mass="32629">MHEHNYNWVRLRIFHDPAVAPDHLPNDLNYTLALAARARTQGFHVLLDFHYSDSWADPGKQPMPAAWSRLTHKQLVELVFDYTRDTIASFAQHGVMPEMVQIGNEVTNGMLWPDGKLPENWDNFADLLKAGIAGVDAGHGKAPRPRIMIQIERSGDYDAAVAFFDNLIAYHVQFDVIGMSYYPRWHGGIAGMRINLRKLALRYHDPIIVVETAYNWRPGGLAGKTADFPESPQGQLAFLRAVDAAVRAIPDGLGQGVFWWEPAAEGGLGGRSFFDDQGNVLPVITAFDTPNSP</sequence>
<comment type="similarity">
    <text evidence="2 6">Belongs to the glycosyl hydrolase 53 family.</text>
</comment>
<dbReference type="PANTHER" id="PTHR34983:SF1">
    <property type="entry name" value="ARABINOGALACTAN ENDO-BETA-1,4-GALACTANASE A"/>
    <property type="match status" value="1"/>
</dbReference>
<dbReference type="InterPro" id="IPR011683">
    <property type="entry name" value="Glyco_hydro_53"/>
</dbReference>